<evidence type="ECO:0000256" key="2">
    <source>
        <dbReference type="ARBA" id="ARBA00022898"/>
    </source>
</evidence>
<dbReference type="EMBL" id="JAGINW010000001">
    <property type="protein sequence ID" value="MBP2323582.1"/>
    <property type="molecule type" value="Genomic_DNA"/>
</dbReference>
<feature type="domain" description="Tryptophan synthase beta chain-like PALP" evidence="4">
    <location>
        <begin position="13"/>
        <end position="282"/>
    </location>
</feature>
<organism evidence="5 6">
    <name type="scientific">Kibdelosporangium banguiense</name>
    <dbReference type="NCBI Taxonomy" id="1365924"/>
    <lineage>
        <taxon>Bacteria</taxon>
        <taxon>Bacillati</taxon>
        <taxon>Actinomycetota</taxon>
        <taxon>Actinomycetes</taxon>
        <taxon>Pseudonocardiales</taxon>
        <taxon>Pseudonocardiaceae</taxon>
        <taxon>Kibdelosporangium</taxon>
    </lineage>
</organism>
<dbReference type="RefSeq" id="WP_209640192.1">
    <property type="nucleotide sequence ID" value="NZ_JAGINW010000001.1"/>
</dbReference>
<dbReference type="EC" id="4.3.1.19" evidence="5"/>
<protein>
    <submittedName>
        <fullName evidence="5">Threonine dehydratase</fullName>
        <ecNumber evidence="5">4.3.1.19</ecNumber>
    </submittedName>
</protein>
<dbReference type="PROSITE" id="PS00165">
    <property type="entry name" value="DEHYDRATASE_SER_THR"/>
    <property type="match status" value="1"/>
</dbReference>
<dbReference type="SUPFAM" id="SSF53686">
    <property type="entry name" value="Tryptophan synthase beta subunit-like PLP-dependent enzymes"/>
    <property type="match status" value="1"/>
</dbReference>
<evidence type="ECO:0000256" key="1">
    <source>
        <dbReference type="ARBA" id="ARBA00001933"/>
    </source>
</evidence>
<proteinExistence type="predicted"/>
<dbReference type="PANTHER" id="PTHR48078">
    <property type="entry name" value="THREONINE DEHYDRATASE, MITOCHONDRIAL-RELATED"/>
    <property type="match status" value="1"/>
</dbReference>
<dbReference type="Proteomes" id="UP001519332">
    <property type="component" value="Unassembled WGS sequence"/>
</dbReference>
<dbReference type="Pfam" id="PF00291">
    <property type="entry name" value="PALP"/>
    <property type="match status" value="1"/>
</dbReference>
<evidence type="ECO:0000313" key="5">
    <source>
        <dbReference type="EMBL" id="MBP2323582.1"/>
    </source>
</evidence>
<keyword evidence="2" id="KW-0663">Pyridoxal phosphate</keyword>
<dbReference type="InterPro" id="IPR000634">
    <property type="entry name" value="Ser/Thr_deHydtase_PyrdxlP-BS"/>
</dbReference>
<dbReference type="InterPro" id="IPR001926">
    <property type="entry name" value="TrpB-like_PALP"/>
</dbReference>
<dbReference type="NCBIfam" id="NF006094">
    <property type="entry name" value="PRK08246.1"/>
    <property type="match status" value="1"/>
</dbReference>
<evidence type="ECO:0000256" key="3">
    <source>
        <dbReference type="ARBA" id="ARBA00023239"/>
    </source>
</evidence>
<dbReference type="PANTHER" id="PTHR48078:SF6">
    <property type="entry name" value="L-THREONINE DEHYDRATASE CATABOLIC TDCB"/>
    <property type="match status" value="1"/>
</dbReference>
<dbReference type="GO" id="GO:0004794">
    <property type="term" value="F:threonine deaminase activity"/>
    <property type="evidence" value="ECO:0007669"/>
    <property type="project" value="UniProtKB-EC"/>
</dbReference>
<accession>A0ABS4TGP1</accession>
<gene>
    <name evidence="5" type="ORF">JOF56_003967</name>
</gene>
<dbReference type="InterPro" id="IPR050147">
    <property type="entry name" value="Ser/Thr_Dehydratase"/>
</dbReference>
<evidence type="ECO:0000259" key="4">
    <source>
        <dbReference type="Pfam" id="PF00291"/>
    </source>
</evidence>
<reference evidence="5 6" key="1">
    <citation type="submission" date="2021-03" db="EMBL/GenBank/DDBJ databases">
        <title>Sequencing the genomes of 1000 actinobacteria strains.</title>
        <authorList>
            <person name="Klenk H.-P."/>
        </authorList>
    </citation>
    <scope>NUCLEOTIDE SEQUENCE [LARGE SCALE GENOMIC DNA]</scope>
    <source>
        <strain evidence="5 6">DSM 46670</strain>
    </source>
</reference>
<evidence type="ECO:0000313" key="6">
    <source>
        <dbReference type="Proteomes" id="UP001519332"/>
    </source>
</evidence>
<dbReference type="InterPro" id="IPR036052">
    <property type="entry name" value="TrpB-like_PALP_sf"/>
</dbReference>
<name>A0ABS4TGP1_9PSEU</name>
<dbReference type="Gene3D" id="3.40.50.1100">
    <property type="match status" value="2"/>
</dbReference>
<keyword evidence="6" id="KW-1185">Reference proteome</keyword>
<keyword evidence="3 5" id="KW-0456">Lyase</keyword>
<comment type="cofactor">
    <cofactor evidence="1">
        <name>pyridoxal 5'-phosphate</name>
        <dbReference type="ChEBI" id="CHEBI:597326"/>
    </cofactor>
</comment>
<comment type="caution">
    <text evidence="5">The sequence shown here is derived from an EMBL/GenBank/DDBJ whole genome shotgun (WGS) entry which is preliminary data.</text>
</comment>
<sequence>MNVVELAAARIAPYARRTPLMRTEIDGKPLVLKLEMLQRTGSFKFRGALNALLAGGKPERVVTASGGNHGAAVAAAAAVLGVPATVYAPESIPDNKARRIVAAGAELVRVGDTYAEAAKLAQEQPGMYLPAYDNPDVVAGQGTVAAEVVADAPDVDSIVVAVGGGGLAAGTSLGAGGRKVVLVEPTNCRAMHDALAAGAPVDSPVDSVAADALGATRVGEVPFGILSASDPLSVLVDDSDIISARDRLWDEFRLAVELAAAAPLAAWLNGAVPGELPCLIVCGANAAWTPST</sequence>